<sequence>MAVISTKPSVYDTLPVLDAWYKPIPKPTPSSSAAHRQHNRSTHHNTVSFSNDPPSVHYVNYNQHSRWNRPADSVKLFVKSINRRIRL</sequence>
<evidence type="ECO:0000313" key="2">
    <source>
        <dbReference type="EMBL" id="CDH56204.1"/>
    </source>
</evidence>
<evidence type="ECO:0000256" key="1">
    <source>
        <dbReference type="SAM" id="MobiDB-lite"/>
    </source>
</evidence>
<name>A0A068S1R0_9FUNG</name>
<protein>
    <submittedName>
        <fullName evidence="2">Uncharacterized protein</fullName>
    </submittedName>
</protein>
<dbReference type="EMBL" id="CBTN010000035">
    <property type="protein sequence ID" value="CDH56204.1"/>
    <property type="molecule type" value="Genomic_DNA"/>
</dbReference>
<comment type="caution">
    <text evidence="2">The sequence shown here is derived from an EMBL/GenBank/DDBJ whole genome shotgun (WGS) entry which is preliminary data.</text>
</comment>
<keyword evidence="3" id="KW-1185">Reference proteome</keyword>
<organism evidence="2 3">
    <name type="scientific">Lichtheimia corymbifera JMRC:FSU:9682</name>
    <dbReference type="NCBI Taxonomy" id="1263082"/>
    <lineage>
        <taxon>Eukaryota</taxon>
        <taxon>Fungi</taxon>
        <taxon>Fungi incertae sedis</taxon>
        <taxon>Mucoromycota</taxon>
        <taxon>Mucoromycotina</taxon>
        <taxon>Mucoromycetes</taxon>
        <taxon>Mucorales</taxon>
        <taxon>Lichtheimiaceae</taxon>
        <taxon>Lichtheimia</taxon>
    </lineage>
</organism>
<accession>A0A068S1R0</accession>
<proteinExistence type="predicted"/>
<evidence type="ECO:0000313" key="3">
    <source>
        <dbReference type="Proteomes" id="UP000027586"/>
    </source>
</evidence>
<feature type="region of interest" description="Disordered" evidence="1">
    <location>
        <begin position="27"/>
        <end position="56"/>
    </location>
</feature>
<reference evidence="2" key="1">
    <citation type="submission" date="2013-08" db="EMBL/GenBank/DDBJ databases">
        <title>Gene expansion shapes genome architecture in the human pathogen Lichtheimia corymbifera: an evolutionary genomics analysis in the ancient terrestrial Mucorales (Mucoromycotina).</title>
        <authorList>
            <person name="Schwartze V.U."/>
            <person name="Winter S."/>
            <person name="Shelest E."/>
            <person name="Marcet-Houben M."/>
            <person name="Horn F."/>
            <person name="Wehner S."/>
            <person name="Hoffmann K."/>
            <person name="Riege K."/>
            <person name="Sammeth M."/>
            <person name="Nowrousian M."/>
            <person name="Valiante V."/>
            <person name="Linde J."/>
            <person name="Jacobsen I.D."/>
            <person name="Marz M."/>
            <person name="Brakhage A.A."/>
            <person name="Gabaldon T."/>
            <person name="Bocker S."/>
            <person name="Voigt K."/>
        </authorList>
    </citation>
    <scope>NUCLEOTIDE SEQUENCE [LARGE SCALE GENOMIC DNA]</scope>
    <source>
        <strain evidence="2">FSU 9682</strain>
    </source>
</reference>
<dbReference type="OrthoDB" id="2290418at2759"/>
<feature type="compositionally biased region" description="Polar residues" evidence="1">
    <location>
        <begin position="44"/>
        <end position="53"/>
    </location>
</feature>
<dbReference type="Proteomes" id="UP000027586">
    <property type="component" value="Unassembled WGS sequence"/>
</dbReference>
<dbReference type="VEuPathDB" id="FungiDB:LCOR_07279.1"/>
<gene>
    <name evidence="2" type="ORF">LCOR_07279.1</name>
</gene>
<dbReference type="AlphaFoldDB" id="A0A068S1R0"/>